<keyword evidence="2" id="KW-1185">Reference proteome</keyword>
<dbReference type="AlphaFoldDB" id="A0A7C8I376"/>
<accession>A0A7C8I376</accession>
<reference evidence="1 2" key="1">
    <citation type="submission" date="2020-01" db="EMBL/GenBank/DDBJ databases">
        <authorList>
            <consortium name="DOE Joint Genome Institute"/>
            <person name="Haridas S."/>
            <person name="Albert R."/>
            <person name="Binder M."/>
            <person name="Bloem J."/>
            <person name="Labutti K."/>
            <person name="Salamov A."/>
            <person name="Andreopoulos B."/>
            <person name="Baker S.E."/>
            <person name="Barry K."/>
            <person name="Bills G."/>
            <person name="Bluhm B.H."/>
            <person name="Cannon C."/>
            <person name="Castanera R."/>
            <person name="Culley D.E."/>
            <person name="Daum C."/>
            <person name="Ezra D."/>
            <person name="Gonzalez J.B."/>
            <person name="Henrissat B."/>
            <person name="Kuo A."/>
            <person name="Liang C."/>
            <person name="Lipzen A."/>
            <person name="Lutzoni F."/>
            <person name="Magnuson J."/>
            <person name="Mondo S."/>
            <person name="Nolan M."/>
            <person name="Ohm R."/>
            <person name="Pangilinan J."/>
            <person name="Park H.-J.H."/>
            <person name="Ramirez L."/>
            <person name="Alfaro M."/>
            <person name="Sun H."/>
            <person name="Tritt A."/>
            <person name="Yoshinaga Y."/>
            <person name="Zwiers L.-H.L."/>
            <person name="Turgeon B.G."/>
            <person name="Goodwin S.B."/>
            <person name="Spatafora J.W."/>
            <person name="Crous P.W."/>
            <person name="Grigoriev I.V."/>
        </authorList>
    </citation>
    <scope>NUCLEOTIDE SEQUENCE [LARGE SCALE GENOMIC DNA]</scope>
    <source>
        <strain evidence="1 2">CBS 611.86</strain>
    </source>
</reference>
<proteinExistence type="predicted"/>
<sequence>MISRLSIGNWSVASLFISTSSTYPPQGRICTRSHSINSESAASHGFLFLLVLHYGVCHCSIQVPTVQRRRRHPLKITESSHT</sequence>
<dbReference type="EMBL" id="JAADJZ010000031">
    <property type="protein sequence ID" value="KAF2865773.1"/>
    <property type="molecule type" value="Genomic_DNA"/>
</dbReference>
<comment type="caution">
    <text evidence="1">The sequence shown here is derived from an EMBL/GenBank/DDBJ whole genome shotgun (WGS) entry which is preliminary data.</text>
</comment>
<protein>
    <submittedName>
        <fullName evidence="1">Uncharacterized protein</fullName>
    </submittedName>
</protein>
<dbReference type="Proteomes" id="UP000481861">
    <property type="component" value="Unassembled WGS sequence"/>
</dbReference>
<name>A0A7C8I376_9PLEO</name>
<evidence type="ECO:0000313" key="2">
    <source>
        <dbReference type="Proteomes" id="UP000481861"/>
    </source>
</evidence>
<evidence type="ECO:0000313" key="1">
    <source>
        <dbReference type="EMBL" id="KAF2865773.1"/>
    </source>
</evidence>
<gene>
    <name evidence="1" type="ORF">BDV95DRAFT_585834</name>
</gene>
<organism evidence="1 2">
    <name type="scientific">Massariosphaeria phaeospora</name>
    <dbReference type="NCBI Taxonomy" id="100035"/>
    <lineage>
        <taxon>Eukaryota</taxon>
        <taxon>Fungi</taxon>
        <taxon>Dikarya</taxon>
        <taxon>Ascomycota</taxon>
        <taxon>Pezizomycotina</taxon>
        <taxon>Dothideomycetes</taxon>
        <taxon>Pleosporomycetidae</taxon>
        <taxon>Pleosporales</taxon>
        <taxon>Pleosporales incertae sedis</taxon>
        <taxon>Massariosphaeria</taxon>
    </lineage>
</organism>